<reference evidence="2 3" key="1">
    <citation type="journal article" date="2011" name="PLoS ONE">
        <title>Haloquadratum walsbyi: limited diversity in a global pond.</title>
        <authorList>
            <person name="Dyall-Smith M."/>
            <person name="Pfeiffer F."/>
            <person name="Klee K."/>
            <person name="Palm P."/>
            <person name="Gross K."/>
            <person name="Schuster S.C."/>
            <person name="Rampp M."/>
            <person name="Oesterhelt D."/>
        </authorList>
    </citation>
    <scope>NUCLEOTIDE SEQUENCE [LARGE SCALE GENOMIC DNA]</scope>
    <source>
        <strain evidence="3">DSM 16854 / JCM 12705 / C23</strain>
        <plasmid evidence="3">Plasmid PL100</plasmid>
    </source>
</reference>
<evidence type="ECO:0000313" key="3">
    <source>
        <dbReference type="Proteomes" id="UP000007954"/>
    </source>
</evidence>
<accession>G0LNA5</accession>
<protein>
    <submittedName>
        <fullName evidence="2">Uncharacterized protein</fullName>
    </submittedName>
</protein>
<keyword evidence="2" id="KW-0614">Plasmid</keyword>
<feature type="region of interest" description="Disordered" evidence="1">
    <location>
        <begin position="256"/>
        <end position="289"/>
    </location>
</feature>
<geneLocation type="plasmid" evidence="2 3">
    <name>PL100</name>
</geneLocation>
<sequence length="321" mass="36307">MQSIDSEQKAVIQTLSEYAPVFQQEYRMQPYNELNIMRDEILTLSPAESLDLAYNTTMFARQGGGMYSEAARQALDIVASKTGSKIPPDEMWSQFCQICKEEYEYDINDMTKGPVIDLPEILNEREQGQRNFYAWIDSHIKAGTLNKVEKRLRDMYGVGMKIARLTLRQAVWALDRESDLREDELAYIHPIDGQVAAIIQAVWSGIGADPINNRDEWAHHLVSACSMADVSNIKFNQGAWYWSSEVFDQSSSELKQCQLSPSNPDGPKTESEGKTRVVSGPDSESITLSTATRERFRQYRIEHGHSSDEATVEALLDSVGY</sequence>
<dbReference type="AlphaFoldDB" id="G0LNA5"/>
<evidence type="ECO:0000256" key="1">
    <source>
        <dbReference type="SAM" id="MobiDB-lite"/>
    </source>
</evidence>
<dbReference type="RefSeq" id="WP_014554902.1">
    <property type="nucleotide sequence ID" value="NC_017457.1"/>
</dbReference>
<dbReference type="OrthoDB" id="131963at2157"/>
<proteinExistence type="predicted"/>
<dbReference type="GeneID" id="12445542"/>
<dbReference type="KEGG" id="hwc:Hqrw_5035"/>
<organism evidence="2 3">
    <name type="scientific">Haloquadratum walsbyi (strain DSM 16854 / JCM 12705 / C23)</name>
    <dbReference type="NCBI Taxonomy" id="768065"/>
    <lineage>
        <taxon>Archaea</taxon>
        <taxon>Methanobacteriati</taxon>
        <taxon>Methanobacteriota</taxon>
        <taxon>Stenosarchaea group</taxon>
        <taxon>Halobacteria</taxon>
        <taxon>Halobacteriales</taxon>
        <taxon>Haloferacaceae</taxon>
        <taxon>Haloquadratum</taxon>
    </lineage>
</organism>
<gene>
    <name evidence="2" type="ordered locus">Hqrw_5035</name>
</gene>
<dbReference type="EMBL" id="FR746100">
    <property type="protein sequence ID" value="CCC41911.1"/>
    <property type="molecule type" value="Genomic_DNA"/>
</dbReference>
<dbReference type="HOGENOM" id="CLU_917056_0_0_2"/>
<dbReference type="Proteomes" id="UP000007954">
    <property type="component" value="Plasmid PL100"/>
</dbReference>
<evidence type="ECO:0000313" key="2">
    <source>
        <dbReference type="EMBL" id="CCC41911.1"/>
    </source>
</evidence>
<name>G0LNA5_HALWC</name>